<dbReference type="GO" id="GO:0004857">
    <property type="term" value="F:enzyme inhibitor activity"/>
    <property type="evidence" value="ECO:0007669"/>
    <property type="project" value="InterPro"/>
</dbReference>
<evidence type="ECO:0000313" key="3">
    <source>
        <dbReference type="Proteomes" id="UP000663870"/>
    </source>
</evidence>
<protein>
    <submittedName>
        <fullName evidence="2">Uncharacterized protein</fullName>
    </submittedName>
</protein>
<dbReference type="InterPro" id="IPR011061">
    <property type="entry name" value="Hirudin/antistatin"/>
</dbReference>
<keyword evidence="3" id="KW-1185">Reference proteome</keyword>
<accession>A0A813NX61</accession>
<evidence type="ECO:0000256" key="1">
    <source>
        <dbReference type="SAM" id="SignalP"/>
    </source>
</evidence>
<evidence type="ECO:0000313" key="2">
    <source>
        <dbReference type="EMBL" id="CAF0745836.1"/>
    </source>
</evidence>
<dbReference type="Proteomes" id="UP000663870">
    <property type="component" value="Unassembled WGS sequence"/>
</dbReference>
<proteinExistence type="predicted"/>
<feature type="chain" id="PRO_5032802305" evidence="1">
    <location>
        <begin position="23"/>
        <end position="84"/>
    </location>
</feature>
<comment type="caution">
    <text evidence="2">The sequence shown here is derived from an EMBL/GenBank/DDBJ whole genome shotgun (WGS) entry which is preliminary data.</text>
</comment>
<keyword evidence="1" id="KW-0732">Signal</keyword>
<name>A0A813NX61_9BILA</name>
<dbReference type="AlphaFoldDB" id="A0A813NX61"/>
<dbReference type="SUPFAM" id="SSF57262">
    <property type="entry name" value="Leech antihemostatic proteins"/>
    <property type="match status" value="1"/>
</dbReference>
<feature type="signal peptide" evidence="1">
    <location>
        <begin position="1"/>
        <end position="22"/>
    </location>
</feature>
<gene>
    <name evidence="2" type="ORF">JXQ802_LOCUS1397</name>
</gene>
<organism evidence="2 3">
    <name type="scientific">Rotaria sordida</name>
    <dbReference type="NCBI Taxonomy" id="392033"/>
    <lineage>
        <taxon>Eukaryota</taxon>
        <taxon>Metazoa</taxon>
        <taxon>Spiralia</taxon>
        <taxon>Gnathifera</taxon>
        <taxon>Rotifera</taxon>
        <taxon>Eurotatoria</taxon>
        <taxon>Bdelloidea</taxon>
        <taxon>Philodinida</taxon>
        <taxon>Philodinidae</taxon>
        <taxon>Rotaria</taxon>
    </lineage>
</organism>
<reference evidence="2" key="1">
    <citation type="submission" date="2021-02" db="EMBL/GenBank/DDBJ databases">
        <authorList>
            <person name="Nowell W R."/>
        </authorList>
    </citation>
    <scope>NUCLEOTIDE SEQUENCE</scope>
</reference>
<sequence length="84" mass="9165">MRNQIIAILVSLLLCGTLLISANPAASVQDQRRAISFPNKFPLSNPFCIPMLCFAPCMCGSQPDFRGCESCSCLPCDGSSWPFY</sequence>
<dbReference type="EMBL" id="CAJNOL010000015">
    <property type="protein sequence ID" value="CAF0745836.1"/>
    <property type="molecule type" value="Genomic_DNA"/>
</dbReference>